<dbReference type="GO" id="GO:0016740">
    <property type="term" value="F:transferase activity"/>
    <property type="evidence" value="ECO:0007669"/>
    <property type="project" value="UniProtKB-KW"/>
</dbReference>
<dbReference type="Gene3D" id="3.40.50.1100">
    <property type="match status" value="2"/>
</dbReference>
<gene>
    <name evidence="6" type="ORF">SAMN02787144_101323</name>
</gene>
<dbReference type="EMBL" id="FPJO01000013">
    <property type="protein sequence ID" value="SFY19465.1"/>
    <property type="molecule type" value="Genomic_DNA"/>
</dbReference>
<evidence type="ECO:0000256" key="3">
    <source>
        <dbReference type="ARBA" id="ARBA00022679"/>
    </source>
</evidence>
<dbReference type="PANTHER" id="PTHR10314">
    <property type="entry name" value="CYSTATHIONINE BETA-SYNTHASE"/>
    <property type="match status" value="1"/>
</dbReference>
<dbReference type="GO" id="GO:1901605">
    <property type="term" value="P:alpha-amino acid metabolic process"/>
    <property type="evidence" value="ECO:0007669"/>
    <property type="project" value="UniProtKB-ARBA"/>
</dbReference>
<keyword evidence="3" id="KW-0808">Transferase</keyword>
<dbReference type="InterPro" id="IPR001926">
    <property type="entry name" value="TrpB-like_PALP"/>
</dbReference>
<protein>
    <submittedName>
        <fullName evidence="6">Cysteine synthase A</fullName>
    </submittedName>
</protein>
<evidence type="ECO:0000256" key="4">
    <source>
        <dbReference type="ARBA" id="ARBA00022898"/>
    </source>
</evidence>
<dbReference type="SUPFAM" id="SSF53686">
    <property type="entry name" value="Tryptophan synthase beta subunit-like PLP-dependent enzymes"/>
    <property type="match status" value="1"/>
</dbReference>
<evidence type="ECO:0000313" key="7">
    <source>
        <dbReference type="Proteomes" id="UP000181909"/>
    </source>
</evidence>
<evidence type="ECO:0000256" key="2">
    <source>
        <dbReference type="ARBA" id="ARBA00011738"/>
    </source>
</evidence>
<dbReference type="InterPro" id="IPR036052">
    <property type="entry name" value="TrpB-like_PALP_sf"/>
</dbReference>
<dbReference type="InterPro" id="IPR050214">
    <property type="entry name" value="Cys_Synth/Cystath_Beta-Synth"/>
</dbReference>
<evidence type="ECO:0000313" key="6">
    <source>
        <dbReference type="EMBL" id="SFY19465.1"/>
    </source>
</evidence>
<sequence>MVPVISTPYAFNEEDLYVDLRSIFGHSLFLKCEGFNFAGSIKLKAATEMVEAAERDGILTPESILVESSSGNLGVALSMIAASKGYRFLCVTDSRGNLSNRMMMEALGSQVHVITEQEAGCGFLGARLDYLRALCASDDRYVWLSQYTNPSNWKAHYRTTAPEVARQFPRLDVLFIGAGTTGTLMGCARYFRGWHRPVRIIAVDSVGSVSFGGSPGRRMIPGLGMSMRPPLLDESYVDEVILVEEADTIRACHRLARRGFLFGGSTGTVISGATDWLARHDARELTAVAVGPDLGERYLDTIYQTNWLQDLYGEDVLESAKETADSWAAAPPPAAR</sequence>
<feature type="domain" description="Tryptophan synthase beta chain-like PALP" evidence="5">
    <location>
        <begin position="23"/>
        <end position="285"/>
    </location>
</feature>
<comment type="cofactor">
    <cofactor evidence="1">
        <name>pyridoxal 5'-phosphate</name>
        <dbReference type="ChEBI" id="CHEBI:597326"/>
    </cofactor>
</comment>
<dbReference type="InterPro" id="IPR023927">
    <property type="entry name" value="SbnA"/>
</dbReference>
<dbReference type="CDD" id="cd01561">
    <property type="entry name" value="CBS_like"/>
    <property type="match status" value="1"/>
</dbReference>
<evidence type="ECO:0000256" key="1">
    <source>
        <dbReference type="ARBA" id="ARBA00001933"/>
    </source>
</evidence>
<dbReference type="Pfam" id="PF00291">
    <property type="entry name" value="PALP"/>
    <property type="match status" value="1"/>
</dbReference>
<dbReference type="NCBIfam" id="TIGR03945">
    <property type="entry name" value="PLP_SbnA_fam"/>
    <property type="match status" value="1"/>
</dbReference>
<reference evidence="6 7" key="1">
    <citation type="submission" date="2016-11" db="EMBL/GenBank/DDBJ databases">
        <authorList>
            <person name="Jaros S."/>
            <person name="Januszkiewicz K."/>
            <person name="Wedrychowicz H."/>
        </authorList>
    </citation>
    <scope>NUCLEOTIDE SEQUENCE [LARGE SCALE GENOMIC DNA]</scope>
    <source>
        <strain evidence="6 7">OK807</strain>
    </source>
</reference>
<accession>A0A1K2D828</accession>
<keyword evidence="4" id="KW-0663">Pyridoxal phosphate</keyword>
<evidence type="ECO:0000259" key="5">
    <source>
        <dbReference type="Pfam" id="PF00291"/>
    </source>
</evidence>
<dbReference type="Proteomes" id="UP000181909">
    <property type="component" value="Unassembled WGS sequence"/>
</dbReference>
<name>A0A1K2D828_STRAR</name>
<comment type="subunit">
    <text evidence="2">Homodimer.</text>
</comment>
<dbReference type="STRING" id="1893.SAMN02787144_101323"/>
<proteinExistence type="predicted"/>
<organism evidence="6 7">
    <name type="scientific">Streptomyces atratus</name>
    <dbReference type="NCBI Taxonomy" id="1893"/>
    <lineage>
        <taxon>Bacteria</taxon>
        <taxon>Bacillati</taxon>
        <taxon>Actinomycetota</taxon>
        <taxon>Actinomycetes</taxon>
        <taxon>Kitasatosporales</taxon>
        <taxon>Streptomycetaceae</taxon>
        <taxon>Streptomyces</taxon>
    </lineage>
</organism>
<dbReference type="AlphaFoldDB" id="A0A1K2D828"/>